<evidence type="ECO:0000256" key="1">
    <source>
        <dbReference type="ARBA" id="ARBA00005985"/>
    </source>
</evidence>
<comment type="similarity">
    <text evidence="1">Belongs to the UbiA prenyltransferase family.</text>
</comment>
<dbReference type="Gramene" id="KQL26396">
    <property type="protein sequence ID" value="KQL26396"/>
    <property type="gene ID" value="SETIT_031510mg"/>
</dbReference>
<evidence type="ECO:0000313" key="4">
    <source>
        <dbReference type="Proteomes" id="UP000004995"/>
    </source>
</evidence>
<proteinExistence type="inferred from homology"/>
<name>K3ZY28_SETIT</name>
<protein>
    <submittedName>
        <fullName evidence="3">Uncharacterized protein</fullName>
    </submittedName>
</protein>
<dbReference type="EnsemblPlants" id="KQL26396">
    <property type="protein sequence ID" value="KQL26396"/>
    <property type="gene ID" value="SETIT_031510mg"/>
</dbReference>
<dbReference type="HOGENOM" id="CLU_1985459_0_0_1"/>
<reference evidence="3" key="2">
    <citation type="submission" date="2018-08" db="UniProtKB">
        <authorList>
            <consortium name="EnsemblPlants"/>
        </authorList>
    </citation>
    <scope>IDENTIFICATION</scope>
    <source>
        <strain evidence="3">Yugu1</strain>
    </source>
</reference>
<organism evidence="3 4">
    <name type="scientific">Setaria italica</name>
    <name type="common">Foxtail millet</name>
    <name type="synonym">Panicum italicum</name>
    <dbReference type="NCBI Taxonomy" id="4555"/>
    <lineage>
        <taxon>Eukaryota</taxon>
        <taxon>Viridiplantae</taxon>
        <taxon>Streptophyta</taxon>
        <taxon>Embryophyta</taxon>
        <taxon>Tracheophyta</taxon>
        <taxon>Spermatophyta</taxon>
        <taxon>Magnoliopsida</taxon>
        <taxon>Liliopsida</taxon>
        <taxon>Poales</taxon>
        <taxon>Poaceae</taxon>
        <taxon>PACMAD clade</taxon>
        <taxon>Panicoideae</taxon>
        <taxon>Panicodae</taxon>
        <taxon>Paniceae</taxon>
        <taxon>Cenchrinae</taxon>
        <taxon>Setaria</taxon>
    </lineage>
</organism>
<sequence length="126" mass="13583">MNETPESTEEGEPSSHRWALDHPVAAPSLTVGRRAGGELPDAREGRAGLGEGLAGGVAAVPGVGDDVGLGAFRRAVMVPVHVALAAGLIFQTWVLEQAKYTKDAISQYYRFIWNLFYAEYILFPLI</sequence>
<accession>K3ZY28</accession>
<evidence type="ECO:0000256" key="2">
    <source>
        <dbReference type="ARBA" id="ARBA00022679"/>
    </source>
</evidence>
<evidence type="ECO:0000313" key="3">
    <source>
        <dbReference type="EnsemblPlants" id="KQL26396"/>
    </source>
</evidence>
<dbReference type="STRING" id="4555.K3ZY28"/>
<reference evidence="4" key="1">
    <citation type="journal article" date="2012" name="Nat. Biotechnol.">
        <title>Reference genome sequence of the model plant Setaria.</title>
        <authorList>
            <person name="Bennetzen J.L."/>
            <person name="Schmutz J."/>
            <person name="Wang H."/>
            <person name="Percifield R."/>
            <person name="Hawkins J."/>
            <person name="Pontaroli A.C."/>
            <person name="Estep M."/>
            <person name="Feng L."/>
            <person name="Vaughn J.N."/>
            <person name="Grimwood J."/>
            <person name="Jenkins J."/>
            <person name="Barry K."/>
            <person name="Lindquist E."/>
            <person name="Hellsten U."/>
            <person name="Deshpande S."/>
            <person name="Wang X."/>
            <person name="Wu X."/>
            <person name="Mitros T."/>
            <person name="Triplett J."/>
            <person name="Yang X."/>
            <person name="Ye C.Y."/>
            <person name="Mauro-Herrera M."/>
            <person name="Wang L."/>
            <person name="Li P."/>
            <person name="Sharma M."/>
            <person name="Sharma R."/>
            <person name="Ronald P.C."/>
            <person name="Panaud O."/>
            <person name="Kellogg E.A."/>
            <person name="Brutnell T.P."/>
            <person name="Doust A.N."/>
            <person name="Tuskan G.A."/>
            <person name="Rokhsar D."/>
            <person name="Devos K.M."/>
        </authorList>
    </citation>
    <scope>NUCLEOTIDE SEQUENCE [LARGE SCALE GENOMIC DNA]</scope>
    <source>
        <strain evidence="4">cv. Yugu1</strain>
    </source>
</reference>
<dbReference type="GO" id="GO:0016740">
    <property type="term" value="F:transferase activity"/>
    <property type="evidence" value="ECO:0007669"/>
    <property type="project" value="UniProtKB-KW"/>
</dbReference>
<dbReference type="PANTHER" id="PTHR43009:SF10">
    <property type="entry name" value="HOMOGENTISATE SOLANESYLTRANSFERASE, CHLOROPLASTIC"/>
    <property type="match status" value="1"/>
</dbReference>
<dbReference type="PANTHER" id="PTHR43009">
    <property type="entry name" value="HOMOGENTISATE SOLANESYLTRANSFERASE, CHLOROPLASTIC"/>
    <property type="match status" value="1"/>
</dbReference>
<dbReference type="EMBL" id="AGNK02001305">
    <property type="status" value="NOT_ANNOTATED_CDS"/>
    <property type="molecule type" value="Genomic_DNA"/>
</dbReference>
<dbReference type="Proteomes" id="UP000004995">
    <property type="component" value="Unassembled WGS sequence"/>
</dbReference>
<keyword evidence="2" id="KW-0808">Transferase</keyword>
<dbReference type="AlphaFoldDB" id="K3ZY28"/>
<keyword evidence="4" id="KW-1185">Reference proteome</keyword>
<dbReference type="InParanoid" id="K3ZY28"/>